<dbReference type="EMBL" id="AE000516">
    <property type="protein sequence ID" value="AAK44801.1"/>
    <property type="molecule type" value="Genomic_DNA"/>
</dbReference>
<accession>Q7D9N3</accession>
<dbReference type="CDD" id="cd01300">
    <property type="entry name" value="YtcJ_like"/>
    <property type="match status" value="1"/>
</dbReference>
<dbReference type="SUPFAM" id="SSF51556">
    <property type="entry name" value="Metallo-dependent hydrolases"/>
    <property type="match status" value="1"/>
</dbReference>
<dbReference type="Gene3D" id="3.20.20.140">
    <property type="entry name" value="Metal-dependent hydrolases"/>
    <property type="match status" value="1"/>
</dbReference>
<evidence type="ECO:0000313" key="2">
    <source>
        <dbReference type="EMBL" id="AAK44801.1"/>
    </source>
</evidence>
<dbReference type="Proteomes" id="UP000001020">
    <property type="component" value="Chromosome"/>
</dbReference>
<evidence type="ECO:0000259" key="1">
    <source>
        <dbReference type="Pfam" id="PF07969"/>
    </source>
</evidence>
<feature type="domain" description="Amidohydrolase 3" evidence="1">
    <location>
        <begin position="88"/>
        <end position="570"/>
    </location>
</feature>
<gene>
    <name evidence="2" type="ordered locus">MT0578</name>
</gene>
<dbReference type="AlphaFoldDB" id="Q7D9N3"/>
<dbReference type="Pfam" id="PF07969">
    <property type="entry name" value="Amidohydro_3"/>
    <property type="match status" value="1"/>
</dbReference>
<dbReference type="InterPro" id="IPR013108">
    <property type="entry name" value="Amidohydro_3"/>
</dbReference>
<dbReference type="Gene3D" id="3.10.310.70">
    <property type="match status" value="1"/>
</dbReference>
<dbReference type="InterPro" id="IPR011059">
    <property type="entry name" value="Metal-dep_hydrolase_composite"/>
</dbReference>
<dbReference type="Gene3D" id="2.30.40.10">
    <property type="entry name" value="Urease, subunit C, domain 1"/>
    <property type="match status" value="1"/>
</dbReference>
<dbReference type="InterPro" id="IPR033932">
    <property type="entry name" value="YtcJ-like"/>
</dbReference>
<proteinExistence type="predicted"/>
<sequence>MVPPLHRRRRCSSGKTRTCCNLDLPCPRNLEGSLRLEPMADADLVMTGTVLTVDDARPTAEAIAVADGRVIAVGDRSEVAGLVGANTRVIDLGAGCVMPGFVEAHGHPLLEAVVLSDRFVDIRPVTMRDADDVVAAIRGEVARRGPAGAYLVGWDPLLQSGLGEPTLTWLDSLAPNGPLVIIHNSGHKAYFNSHAAWLNGLTRDTADPKGAKYGRDGNGELDGTAEEIGAILPLLAGVADPSNFGAMLRAECARLNRAGLTTCSEMAFDPGYRPMVEAVRAELTVRLCTYEISNARMCTDATPGQGDDMLRQVGIKIWVDGSPWVGNIDLTFPYLDTPATRAIGVPPGSRGCANYTREQLAEIVGAYFPRGWQIACHVHGDGGVDTILDVYEEALRRNPRDDHRLRLEHVGAIRPDQLRRAAELGVTCSIFVDQIHYWGDVIVDDLFGAQRGSRWMPAGSAVAAGMRISLHNDPPVTPEEPLRNISVAATRVAPSGRVLAPEERLTVEQAIRAQTIDAAWQLFAEDAIGSLQVGKYADMVVLSADPRTVPPEQIADLAVRATFLAGRQVYRR</sequence>
<name>Q7D9N3_MYCTO</name>
<dbReference type="InterPro" id="IPR032466">
    <property type="entry name" value="Metal_Hydrolase"/>
</dbReference>
<evidence type="ECO:0000313" key="3">
    <source>
        <dbReference type="Proteomes" id="UP000001020"/>
    </source>
</evidence>
<dbReference type="PANTHER" id="PTHR22642:SF2">
    <property type="entry name" value="PROTEIN LONG AFTER FAR-RED 3"/>
    <property type="match status" value="1"/>
</dbReference>
<dbReference type="SUPFAM" id="SSF51338">
    <property type="entry name" value="Composite domain of metallo-dependent hydrolases"/>
    <property type="match status" value="1"/>
</dbReference>
<protein>
    <recommendedName>
        <fullName evidence="1">Amidohydrolase 3 domain-containing protein</fullName>
    </recommendedName>
</protein>
<dbReference type="HOGENOM" id="CLU_009942_2_0_11"/>
<reference evidence="2 3" key="1">
    <citation type="journal article" date="2002" name="J. Bacteriol.">
        <title>Whole-genome comparison of Mycobacterium tuberculosis clinical and laboratory strains.</title>
        <authorList>
            <person name="Fleischmann R.D."/>
            <person name="Alland D."/>
            <person name="Eisen J.A."/>
            <person name="Carpenter L."/>
            <person name="White O."/>
            <person name="Peterson J."/>
            <person name="DeBoy R."/>
            <person name="Dodson R."/>
            <person name="Gwinn M."/>
            <person name="Haft D."/>
            <person name="Hickey E."/>
            <person name="Kolonay J.F."/>
            <person name="Nelson W.C."/>
            <person name="Umayam L.A."/>
            <person name="Ermolaeva M."/>
            <person name="Salzberg S.L."/>
            <person name="Delcher A."/>
            <person name="Utterback T."/>
            <person name="Weidman J."/>
            <person name="Khouri H."/>
            <person name="Gill J."/>
            <person name="Mikula A."/>
            <person name="Bishai W."/>
            <person name="Jacobs Jr W.R.Jr."/>
            <person name="Venter J.C."/>
            <person name="Fraser C.M."/>
        </authorList>
    </citation>
    <scope>NUCLEOTIDE SEQUENCE [LARGE SCALE GENOMIC DNA]</scope>
    <source>
        <strain evidence="3">CDC 1551 / Oshkosh</strain>
    </source>
</reference>
<keyword evidence="3" id="KW-1185">Reference proteome</keyword>
<dbReference type="PANTHER" id="PTHR22642">
    <property type="entry name" value="IMIDAZOLONEPROPIONASE"/>
    <property type="match status" value="1"/>
</dbReference>
<organism evidence="2 3">
    <name type="scientific">Mycobacterium tuberculosis (strain CDC 1551 / Oshkosh)</name>
    <dbReference type="NCBI Taxonomy" id="83331"/>
    <lineage>
        <taxon>Bacteria</taxon>
        <taxon>Bacillati</taxon>
        <taxon>Actinomycetota</taxon>
        <taxon>Actinomycetes</taxon>
        <taxon>Mycobacteriales</taxon>
        <taxon>Mycobacteriaceae</taxon>
        <taxon>Mycobacterium</taxon>
        <taxon>Mycobacterium tuberculosis complex</taxon>
    </lineage>
</organism>
<dbReference type="GO" id="GO:0016810">
    <property type="term" value="F:hydrolase activity, acting on carbon-nitrogen (but not peptide) bonds"/>
    <property type="evidence" value="ECO:0007669"/>
    <property type="project" value="InterPro"/>
</dbReference>
<dbReference type="KEGG" id="mtc:MT0578"/>